<protein>
    <submittedName>
        <fullName evidence="2 3">Phage portal protein</fullName>
    </submittedName>
</protein>
<reference evidence="3" key="2">
    <citation type="submission" date="2019-06" db="EMBL/GenBank/DDBJ databases">
        <authorList>
            <person name="Hu M."/>
        </authorList>
    </citation>
    <scope>NUCLEOTIDE SEQUENCE</scope>
    <source>
        <strain evidence="3">08RB2639</strain>
    </source>
</reference>
<keyword evidence="5" id="KW-1185">Reference proteome</keyword>
<dbReference type="EMBL" id="JACIEX010000002">
    <property type="protein sequence ID" value="MBB4092452.1"/>
    <property type="molecule type" value="Genomic_DNA"/>
</dbReference>
<dbReference type="GO" id="GO:0005198">
    <property type="term" value="F:structural molecule activity"/>
    <property type="evidence" value="ECO:0007669"/>
    <property type="project" value="InterPro"/>
</dbReference>
<dbReference type="Pfam" id="PF05136">
    <property type="entry name" value="Phage_portal_2"/>
    <property type="match status" value="1"/>
</dbReference>
<dbReference type="OrthoDB" id="9770450at2"/>
<reference evidence="3 4" key="1">
    <citation type="journal article" date="2011" name="Int. J. Syst. Evol. Microbiol.">
        <title>Ochrobactrum pecoris sp. nov., isolated from farm animals.</title>
        <authorList>
            <person name="Kampfer P."/>
            <person name="Huber B."/>
            <person name="Busse H.J."/>
            <person name="Scholz H.C."/>
            <person name="Tomaso H."/>
            <person name="Hotzel H."/>
            <person name="Melzer F."/>
        </authorList>
    </citation>
    <scope>NUCLEOTIDE SEQUENCE [LARGE SCALE GENOMIC DNA]</scope>
    <source>
        <strain evidence="3 4">08RB2639</strain>
    </source>
</reference>
<dbReference type="Proteomes" id="UP000553980">
    <property type="component" value="Unassembled WGS sequence"/>
</dbReference>
<evidence type="ECO:0000313" key="4">
    <source>
        <dbReference type="Proteomes" id="UP000313390"/>
    </source>
</evidence>
<evidence type="ECO:0000313" key="3">
    <source>
        <dbReference type="EMBL" id="TNV14293.1"/>
    </source>
</evidence>
<evidence type="ECO:0000313" key="5">
    <source>
        <dbReference type="Proteomes" id="UP000553980"/>
    </source>
</evidence>
<accession>A0A5C5CSK5</accession>
<sequence>MANLLDKAIGYFNPKAGAARAAQRRRMEILDGARSYEGASTGRLAKGINVVSGTADAEIRKAGQTLRDRSRELVRNNPIATTIVGKHADNFVGFGITPRVKDEKVMSLFNKWKKVCFSGTGLDFDGGIYLMARMMVQDGEVYVRRRIRSRGDGFPVPLQLQILESEYCDWSKQGVPPGNPGNRIVQGVEFDAIGNRRGYWMFNDHPKSGLSYLTSGLDNVASKFIPENEIAHLYEPQNNQVHGVPWLHSVMNEIRELKDYELAENIRKKVESCMVGMVIPGDDEVDENDPNIGLDETMDKADPVDVTDIYGSPFERMEPGMFGVLRGGKDIKFNSPAISAGVEAYIRTRQRSIAAGVRMPYEIMTGDFSQANFASGKLGLLAYQGFVEIVQWHYIIPMVLQKVWDWFIQAAILDGSIPKTWSEEVEWVPPEVASITRLDDARADLAEVRMGKRSMQDVIAATGRDPQQVLNEIDQWNTAVDKTASKVVLDSDPRRVTSQGQAQWLQDGDSNSGGSNAKTP</sequence>
<dbReference type="NCBIfam" id="TIGR01539">
    <property type="entry name" value="portal_lambda"/>
    <property type="match status" value="1"/>
</dbReference>
<organism evidence="3 4">
    <name type="scientific">Brucella pecoris</name>
    <dbReference type="NCBI Taxonomy" id="867683"/>
    <lineage>
        <taxon>Bacteria</taxon>
        <taxon>Pseudomonadati</taxon>
        <taxon>Pseudomonadota</taxon>
        <taxon>Alphaproteobacteria</taxon>
        <taxon>Hyphomicrobiales</taxon>
        <taxon>Brucellaceae</taxon>
        <taxon>Brucella/Ochrobactrum group</taxon>
        <taxon>Brucella</taxon>
    </lineage>
</organism>
<reference evidence="2 5" key="3">
    <citation type="submission" date="2020-08" db="EMBL/GenBank/DDBJ databases">
        <title>Genomic Encyclopedia of Type Strains, Phase IV (KMG-IV): sequencing the most valuable type-strain genomes for metagenomic binning, comparative biology and taxonomic classification.</title>
        <authorList>
            <person name="Goeker M."/>
        </authorList>
    </citation>
    <scope>NUCLEOTIDE SEQUENCE [LARGE SCALE GENOMIC DNA]</scope>
    <source>
        <strain evidence="2 5">DSM 23868</strain>
    </source>
</reference>
<feature type="region of interest" description="Disordered" evidence="1">
    <location>
        <begin position="490"/>
        <end position="520"/>
    </location>
</feature>
<dbReference type="GO" id="GO:0019068">
    <property type="term" value="P:virion assembly"/>
    <property type="evidence" value="ECO:0007669"/>
    <property type="project" value="InterPro"/>
</dbReference>
<dbReference type="RefSeq" id="WP_140019441.1">
    <property type="nucleotide sequence ID" value="NZ_JACIEX010000002.1"/>
</dbReference>
<proteinExistence type="predicted"/>
<gene>
    <name evidence="3" type="ORF">FIB18_03375</name>
    <name evidence="2" type="ORF">GGQ79_000937</name>
</gene>
<dbReference type="EMBL" id="VEWK01000002">
    <property type="protein sequence ID" value="TNV14293.1"/>
    <property type="molecule type" value="Genomic_DNA"/>
</dbReference>
<dbReference type="InterPro" id="IPR006429">
    <property type="entry name" value="Phage_lambda_portal"/>
</dbReference>
<name>A0A5C5CSK5_9HYPH</name>
<comment type="caution">
    <text evidence="3">The sequence shown here is derived from an EMBL/GenBank/DDBJ whole genome shotgun (WGS) entry which is preliminary data.</text>
</comment>
<feature type="compositionally biased region" description="Polar residues" evidence="1">
    <location>
        <begin position="496"/>
        <end position="520"/>
    </location>
</feature>
<evidence type="ECO:0000256" key="1">
    <source>
        <dbReference type="SAM" id="MobiDB-lite"/>
    </source>
</evidence>
<evidence type="ECO:0000313" key="2">
    <source>
        <dbReference type="EMBL" id="MBB4092452.1"/>
    </source>
</evidence>
<dbReference type="Proteomes" id="UP000313390">
    <property type="component" value="Unassembled WGS sequence"/>
</dbReference>
<dbReference type="AlphaFoldDB" id="A0A5C5CSK5"/>